<gene>
    <name evidence="2" type="ORF">BBK36DRAFT_1145363</name>
</gene>
<name>A0A2T4AXT2_9HYPO</name>
<dbReference type="EMBL" id="KZ680227">
    <property type="protein sequence ID" value="PTB61894.1"/>
    <property type="molecule type" value="Genomic_DNA"/>
</dbReference>
<evidence type="ECO:0000256" key="1">
    <source>
        <dbReference type="SAM" id="MobiDB-lite"/>
    </source>
</evidence>
<evidence type="ECO:0000313" key="3">
    <source>
        <dbReference type="Proteomes" id="UP000241546"/>
    </source>
</evidence>
<keyword evidence="3" id="KW-1185">Reference proteome</keyword>
<dbReference type="RefSeq" id="XP_024745214.1">
    <property type="nucleotide sequence ID" value="XM_024893749.1"/>
</dbReference>
<sequence>MTSSIQEIILAPYLSDPSSPEGREVVQGVYNAASTWGFFLLTNPPMTQILFRCFKYTPSNEAMEADHPKQTFGKGEYTDFGYLIILQVDSPGLQRPAPGSPPRYSFPLLFDFAWNAKMQCISLNHLPPLTGDEEKLAHKHWASTTFRQVEGTRAQDLARKVQKVFPDQNLPDFEPNSAFDEVQEGDQSIEL</sequence>
<proteinExistence type="predicted"/>
<protein>
    <submittedName>
        <fullName evidence="2">Uncharacterized protein</fullName>
    </submittedName>
</protein>
<dbReference type="SUPFAM" id="SSF51197">
    <property type="entry name" value="Clavaminate synthase-like"/>
    <property type="match status" value="1"/>
</dbReference>
<feature type="region of interest" description="Disordered" evidence="1">
    <location>
        <begin position="168"/>
        <end position="191"/>
    </location>
</feature>
<dbReference type="AlphaFoldDB" id="A0A2T4AXT2"/>
<feature type="compositionally biased region" description="Acidic residues" evidence="1">
    <location>
        <begin position="181"/>
        <end position="191"/>
    </location>
</feature>
<reference evidence="3" key="1">
    <citation type="submission" date="2016-07" db="EMBL/GenBank/DDBJ databases">
        <title>Multiple horizontal gene transfer events from other fungi enriched the ability of initially mycotrophic Trichoderma (Ascomycota) to feed on dead plant biomass.</title>
        <authorList>
            <consortium name="DOE Joint Genome Institute"/>
            <person name="Atanasova L."/>
            <person name="Chenthamara K."/>
            <person name="Zhang J."/>
            <person name="Grujic M."/>
            <person name="Henrissat B."/>
            <person name="Kuo A."/>
            <person name="Aerts A."/>
            <person name="Salamov A."/>
            <person name="Lipzen A."/>
            <person name="Labutti K."/>
            <person name="Barry K."/>
            <person name="Miao Y."/>
            <person name="Rahimi M.J."/>
            <person name="Shen Q."/>
            <person name="Grigoriev I.V."/>
            <person name="Kubicek C.P."/>
            <person name="Druzhinina I.S."/>
        </authorList>
    </citation>
    <scope>NUCLEOTIDE SEQUENCE [LARGE SCALE GENOMIC DNA]</scope>
    <source>
        <strain evidence="3">TUCIM 6016</strain>
    </source>
</reference>
<accession>A0A2T4AXT2</accession>
<dbReference type="Proteomes" id="UP000241546">
    <property type="component" value="Unassembled WGS sequence"/>
</dbReference>
<dbReference type="GeneID" id="36601867"/>
<organism evidence="2 3">
    <name type="scientific">Trichoderma citrinoviride</name>
    <dbReference type="NCBI Taxonomy" id="58853"/>
    <lineage>
        <taxon>Eukaryota</taxon>
        <taxon>Fungi</taxon>
        <taxon>Dikarya</taxon>
        <taxon>Ascomycota</taxon>
        <taxon>Pezizomycotina</taxon>
        <taxon>Sordariomycetes</taxon>
        <taxon>Hypocreomycetidae</taxon>
        <taxon>Hypocreales</taxon>
        <taxon>Hypocreaceae</taxon>
        <taxon>Trichoderma</taxon>
    </lineage>
</organism>
<dbReference type="OrthoDB" id="288590at2759"/>
<evidence type="ECO:0000313" key="2">
    <source>
        <dbReference type="EMBL" id="PTB61894.1"/>
    </source>
</evidence>